<gene>
    <name evidence="2" type="ORF">BDA99DRAFT_511225</name>
</gene>
<dbReference type="EMBL" id="JAIXMP010000014">
    <property type="protein sequence ID" value="KAI9262433.1"/>
    <property type="molecule type" value="Genomic_DNA"/>
</dbReference>
<feature type="non-terminal residue" evidence="2">
    <location>
        <position position="101"/>
    </location>
</feature>
<keyword evidence="3" id="KW-1185">Reference proteome</keyword>
<feature type="transmembrane region" description="Helical" evidence="1">
    <location>
        <begin position="42"/>
        <end position="64"/>
    </location>
</feature>
<sequence length="101" mass="12259">MMKMVMITMVCRHNFSIIERGSCGKKNVVIRNRMCSIRCMMLIKYFPFLWLSRTVMTVLFIYTVKRKEDNGSNMDWMVMMIIMEQGMCYHGFLFIYLFIYF</sequence>
<proteinExistence type="predicted"/>
<reference evidence="2" key="2">
    <citation type="submission" date="2023-02" db="EMBL/GenBank/DDBJ databases">
        <authorList>
            <consortium name="DOE Joint Genome Institute"/>
            <person name="Mondo S.J."/>
            <person name="Chang Y."/>
            <person name="Wang Y."/>
            <person name="Ahrendt S."/>
            <person name="Andreopoulos W."/>
            <person name="Barry K."/>
            <person name="Beard J."/>
            <person name="Benny G.L."/>
            <person name="Blankenship S."/>
            <person name="Bonito G."/>
            <person name="Cuomo C."/>
            <person name="Desiro A."/>
            <person name="Gervers K.A."/>
            <person name="Hundley H."/>
            <person name="Kuo A."/>
            <person name="LaButti K."/>
            <person name="Lang B.F."/>
            <person name="Lipzen A."/>
            <person name="O'Donnell K."/>
            <person name="Pangilinan J."/>
            <person name="Reynolds N."/>
            <person name="Sandor L."/>
            <person name="Smith M.W."/>
            <person name="Tsang A."/>
            <person name="Grigoriev I.V."/>
            <person name="Stajich J.E."/>
            <person name="Spatafora J.W."/>
        </authorList>
    </citation>
    <scope>NUCLEOTIDE SEQUENCE</scope>
    <source>
        <strain evidence="2">RSA 2281</strain>
    </source>
</reference>
<organism evidence="2 3">
    <name type="scientific">Phascolomyces articulosus</name>
    <dbReference type="NCBI Taxonomy" id="60185"/>
    <lineage>
        <taxon>Eukaryota</taxon>
        <taxon>Fungi</taxon>
        <taxon>Fungi incertae sedis</taxon>
        <taxon>Mucoromycota</taxon>
        <taxon>Mucoromycotina</taxon>
        <taxon>Mucoromycetes</taxon>
        <taxon>Mucorales</taxon>
        <taxon>Lichtheimiaceae</taxon>
        <taxon>Phascolomyces</taxon>
    </lineage>
</organism>
<evidence type="ECO:0000313" key="2">
    <source>
        <dbReference type="EMBL" id="KAI9262433.1"/>
    </source>
</evidence>
<name>A0AAD5PE42_9FUNG</name>
<evidence type="ECO:0000256" key="1">
    <source>
        <dbReference type="SAM" id="Phobius"/>
    </source>
</evidence>
<comment type="caution">
    <text evidence="2">The sequence shown here is derived from an EMBL/GenBank/DDBJ whole genome shotgun (WGS) entry which is preliminary data.</text>
</comment>
<reference evidence="2" key="1">
    <citation type="journal article" date="2022" name="IScience">
        <title>Evolution of zygomycete secretomes and the origins of terrestrial fungal ecologies.</title>
        <authorList>
            <person name="Chang Y."/>
            <person name="Wang Y."/>
            <person name="Mondo S."/>
            <person name="Ahrendt S."/>
            <person name="Andreopoulos W."/>
            <person name="Barry K."/>
            <person name="Beard J."/>
            <person name="Benny G.L."/>
            <person name="Blankenship S."/>
            <person name="Bonito G."/>
            <person name="Cuomo C."/>
            <person name="Desiro A."/>
            <person name="Gervers K.A."/>
            <person name="Hundley H."/>
            <person name="Kuo A."/>
            <person name="LaButti K."/>
            <person name="Lang B.F."/>
            <person name="Lipzen A."/>
            <person name="O'Donnell K."/>
            <person name="Pangilinan J."/>
            <person name="Reynolds N."/>
            <person name="Sandor L."/>
            <person name="Smith M.E."/>
            <person name="Tsang A."/>
            <person name="Grigoriev I.V."/>
            <person name="Stajich J.E."/>
            <person name="Spatafora J.W."/>
        </authorList>
    </citation>
    <scope>NUCLEOTIDE SEQUENCE</scope>
    <source>
        <strain evidence="2">RSA 2281</strain>
    </source>
</reference>
<feature type="transmembrane region" description="Helical" evidence="1">
    <location>
        <begin position="76"/>
        <end position="99"/>
    </location>
</feature>
<protein>
    <submittedName>
        <fullName evidence="2">Uncharacterized protein</fullName>
    </submittedName>
</protein>
<dbReference type="AlphaFoldDB" id="A0AAD5PE42"/>
<evidence type="ECO:0000313" key="3">
    <source>
        <dbReference type="Proteomes" id="UP001209540"/>
    </source>
</evidence>
<keyword evidence="1" id="KW-0472">Membrane</keyword>
<keyword evidence="1" id="KW-1133">Transmembrane helix</keyword>
<dbReference type="Proteomes" id="UP001209540">
    <property type="component" value="Unassembled WGS sequence"/>
</dbReference>
<keyword evidence="1" id="KW-0812">Transmembrane</keyword>
<accession>A0AAD5PE42</accession>